<dbReference type="GeneID" id="63827269"/>
<dbReference type="AlphaFoldDB" id="A0A165B5G1"/>
<feature type="region of interest" description="Disordered" evidence="1">
    <location>
        <begin position="11"/>
        <end position="82"/>
    </location>
</feature>
<dbReference type="InParanoid" id="A0A165B5G1"/>
<feature type="compositionally biased region" description="Basic and acidic residues" evidence="1">
    <location>
        <begin position="25"/>
        <end position="39"/>
    </location>
</feature>
<feature type="transmembrane region" description="Helical" evidence="2">
    <location>
        <begin position="125"/>
        <end position="150"/>
    </location>
</feature>
<evidence type="ECO:0000313" key="3">
    <source>
        <dbReference type="EMBL" id="KZT00281.1"/>
    </source>
</evidence>
<feature type="transmembrane region" description="Helical" evidence="2">
    <location>
        <begin position="204"/>
        <end position="225"/>
    </location>
</feature>
<keyword evidence="2" id="KW-0472">Membrane</keyword>
<keyword evidence="4" id="KW-1185">Reference proteome</keyword>
<accession>A0A165B5G1</accession>
<feature type="region of interest" description="Disordered" evidence="1">
    <location>
        <begin position="296"/>
        <end position="332"/>
    </location>
</feature>
<dbReference type="EMBL" id="KV427690">
    <property type="protein sequence ID" value="KZT00281.1"/>
    <property type="molecule type" value="Genomic_DNA"/>
</dbReference>
<dbReference type="OrthoDB" id="3364069at2759"/>
<protein>
    <submittedName>
        <fullName evidence="3">Uncharacterized protein</fullName>
    </submittedName>
</protein>
<evidence type="ECO:0000256" key="1">
    <source>
        <dbReference type="SAM" id="MobiDB-lite"/>
    </source>
</evidence>
<evidence type="ECO:0000313" key="4">
    <source>
        <dbReference type="Proteomes" id="UP000076871"/>
    </source>
</evidence>
<feature type="compositionally biased region" description="Polar residues" evidence="1">
    <location>
        <begin position="45"/>
        <end position="78"/>
    </location>
</feature>
<sequence>MGFKTVIAAATASLSRRNKGKRSASNRDTEMAADEERARRPLLTENIQPKQSSGSAAPVSTHSYGATQGSSNIHSSPEQYRRDSLLGRVPEEGDSVDEEVLDEAEEEEWDLRERGFYIGSYKRKVALYTLVPLSSLLVLLLLALLPPLLWKHLESDPPLYTRSAPFPLPEVLTGAALWSLSHQLRLPLFSLASYLLPSSLAHTLLFNIVHVLLSTVLRLAALPVLRVRHEMQYPLPTWHDAAFARVWWVALGWALADVAVGTAQGYEQLALYRDVMVPEERVRELLLGRASGASESAGRKSRASPGEVVALSPRPAQDGENGMQKPANGHSESVEDALRLAVDKDLEELVRLKDREELEEIYGIAPIDIPVFVSSLQRIDSLVLSLGLTLILAWAYLCSPLAFSDIGLPPIYSHRAFAITFPLIYILLLFLALLHSPLVLPRIGVHTTAYIGLLLGLGSVFAGLGLWGALS</sequence>
<organism evidence="3 4">
    <name type="scientific">Laetiporus sulphureus 93-53</name>
    <dbReference type="NCBI Taxonomy" id="1314785"/>
    <lineage>
        <taxon>Eukaryota</taxon>
        <taxon>Fungi</taxon>
        <taxon>Dikarya</taxon>
        <taxon>Basidiomycota</taxon>
        <taxon>Agaricomycotina</taxon>
        <taxon>Agaricomycetes</taxon>
        <taxon>Polyporales</taxon>
        <taxon>Laetiporus</taxon>
    </lineage>
</organism>
<feature type="transmembrane region" description="Helical" evidence="2">
    <location>
        <begin position="447"/>
        <end position="470"/>
    </location>
</feature>
<feature type="transmembrane region" description="Helical" evidence="2">
    <location>
        <begin position="415"/>
        <end position="435"/>
    </location>
</feature>
<dbReference type="STRING" id="1314785.A0A165B5G1"/>
<dbReference type="Proteomes" id="UP000076871">
    <property type="component" value="Unassembled WGS sequence"/>
</dbReference>
<keyword evidence="2" id="KW-1133">Transmembrane helix</keyword>
<proteinExistence type="predicted"/>
<name>A0A165B5G1_9APHY</name>
<feature type="transmembrane region" description="Helical" evidence="2">
    <location>
        <begin position="382"/>
        <end position="403"/>
    </location>
</feature>
<evidence type="ECO:0000256" key="2">
    <source>
        <dbReference type="SAM" id="Phobius"/>
    </source>
</evidence>
<keyword evidence="2" id="KW-0812">Transmembrane</keyword>
<dbReference type="RefSeq" id="XP_040758021.1">
    <property type="nucleotide sequence ID" value="XM_040910240.1"/>
</dbReference>
<gene>
    <name evidence="3" type="ORF">LAESUDRAFT_732434</name>
</gene>
<reference evidence="3 4" key="1">
    <citation type="journal article" date="2016" name="Mol. Biol. Evol.">
        <title>Comparative Genomics of Early-Diverging Mushroom-Forming Fungi Provides Insights into the Origins of Lignocellulose Decay Capabilities.</title>
        <authorList>
            <person name="Nagy L.G."/>
            <person name="Riley R."/>
            <person name="Tritt A."/>
            <person name="Adam C."/>
            <person name="Daum C."/>
            <person name="Floudas D."/>
            <person name="Sun H."/>
            <person name="Yadav J.S."/>
            <person name="Pangilinan J."/>
            <person name="Larsson K.H."/>
            <person name="Matsuura K."/>
            <person name="Barry K."/>
            <person name="Labutti K."/>
            <person name="Kuo R."/>
            <person name="Ohm R.A."/>
            <person name="Bhattacharya S.S."/>
            <person name="Shirouzu T."/>
            <person name="Yoshinaga Y."/>
            <person name="Martin F.M."/>
            <person name="Grigoriev I.V."/>
            <person name="Hibbett D.S."/>
        </authorList>
    </citation>
    <scope>NUCLEOTIDE SEQUENCE [LARGE SCALE GENOMIC DNA]</scope>
    <source>
        <strain evidence="3 4">93-53</strain>
    </source>
</reference>